<dbReference type="RefSeq" id="XP_024724538.1">
    <property type="nucleotide sequence ID" value="XM_024864383.1"/>
</dbReference>
<dbReference type="AlphaFoldDB" id="A0A2T3BCE4"/>
<protein>
    <submittedName>
        <fullName evidence="1">Uncharacterized protein</fullName>
    </submittedName>
</protein>
<sequence>MAPIGKRRIPCGVAPLIPYLFAEEADGWRVGQGWELGEGKSCISIGGYIGDIVREKFRDQLALCPFNAYYRPAPPPKTLFAFHPGSGRCK</sequence>
<dbReference type="Proteomes" id="UP000241818">
    <property type="component" value="Unassembled WGS sequence"/>
</dbReference>
<evidence type="ECO:0000313" key="2">
    <source>
        <dbReference type="Proteomes" id="UP000241818"/>
    </source>
</evidence>
<dbReference type="EMBL" id="KZ679007">
    <property type="protein sequence ID" value="PSS25939.1"/>
    <property type="molecule type" value="Genomic_DNA"/>
</dbReference>
<dbReference type="GeneID" id="36572464"/>
<reference evidence="1 2" key="1">
    <citation type="journal article" date="2018" name="New Phytol.">
        <title>Comparative genomics and transcriptomics depict ericoid mycorrhizal fungi as versatile saprotrophs and plant mutualists.</title>
        <authorList>
            <person name="Martino E."/>
            <person name="Morin E."/>
            <person name="Grelet G.A."/>
            <person name="Kuo A."/>
            <person name="Kohler A."/>
            <person name="Daghino S."/>
            <person name="Barry K.W."/>
            <person name="Cichocki N."/>
            <person name="Clum A."/>
            <person name="Dockter R.B."/>
            <person name="Hainaut M."/>
            <person name="Kuo R.C."/>
            <person name="LaButti K."/>
            <person name="Lindahl B.D."/>
            <person name="Lindquist E.A."/>
            <person name="Lipzen A."/>
            <person name="Khouja H.R."/>
            <person name="Magnuson J."/>
            <person name="Murat C."/>
            <person name="Ohm R.A."/>
            <person name="Singer S.W."/>
            <person name="Spatafora J.W."/>
            <person name="Wang M."/>
            <person name="Veneault-Fourrey C."/>
            <person name="Henrissat B."/>
            <person name="Grigoriev I.V."/>
            <person name="Martin F.M."/>
            <person name="Perotto S."/>
        </authorList>
    </citation>
    <scope>NUCLEOTIDE SEQUENCE [LARGE SCALE GENOMIC DNA]</scope>
    <source>
        <strain evidence="1 2">ATCC 22711</strain>
    </source>
</reference>
<name>A0A2T3BCE4_AMORE</name>
<proteinExistence type="predicted"/>
<dbReference type="InParanoid" id="A0A2T3BCE4"/>
<evidence type="ECO:0000313" key="1">
    <source>
        <dbReference type="EMBL" id="PSS25939.1"/>
    </source>
</evidence>
<accession>A0A2T3BCE4</accession>
<keyword evidence="2" id="KW-1185">Reference proteome</keyword>
<organism evidence="1 2">
    <name type="scientific">Amorphotheca resinae ATCC 22711</name>
    <dbReference type="NCBI Taxonomy" id="857342"/>
    <lineage>
        <taxon>Eukaryota</taxon>
        <taxon>Fungi</taxon>
        <taxon>Dikarya</taxon>
        <taxon>Ascomycota</taxon>
        <taxon>Pezizomycotina</taxon>
        <taxon>Leotiomycetes</taxon>
        <taxon>Helotiales</taxon>
        <taxon>Amorphothecaceae</taxon>
        <taxon>Amorphotheca</taxon>
    </lineage>
</organism>
<gene>
    <name evidence="1" type="ORF">M430DRAFT_208448</name>
</gene>